<dbReference type="Pfam" id="PF18932">
    <property type="entry name" value="DUF5681"/>
    <property type="match status" value="1"/>
</dbReference>
<evidence type="ECO:0000313" key="3">
    <source>
        <dbReference type="EMBL" id="GJD59037.1"/>
    </source>
</evidence>
<feature type="region of interest" description="Disordered" evidence="1">
    <location>
        <begin position="135"/>
        <end position="171"/>
    </location>
</feature>
<dbReference type="Proteomes" id="UP000401717">
    <property type="component" value="Unassembled WGS sequence"/>
</dbReference>
<feature type="domain" description="DUF5681" evidence="2">
    <location>
        <begin position="28"/>
        <end position="104"/>
    </location>
</feature>
<evidence type="ECO:0000313" key="5">
    <source>
        <dbReference type="Proteomes" id="UP000401717"/>
    </source>
</evidence>
<feature type="compositionally biased region" description="Basic and acidic residues" evidence="1">
    <location>
        <begin position="44"/>
        <end position="55"/>
    </location>
</feature>
<feature type="region of interest" description="Disordered" evidence="1">
    <location>
        <begin position="1"/>
        <end position="55"/>
    </location>
</feature>
<reference evidence="3" key="3">
    <citation type="submission" date="2021-08" db="EMBL/GenBank/DDBJ databases">
        <authorList>
            <person name="Tani A."/>
            <person name="Ola A."/>
            <person name="Ogura Y."/>
            <person name="Katsura K."/>
            <person name="Hayashi T."/>
        </authorList>
    </citation>
    <scope>NUCLEOTIDE SEQUENCE</scope>
    <source>
        <strain evidence="3">DSM 22415</strain>
    </source>
</reference>
<dbReference type="EMBL" id="BPQI01000183">
    <property type="protein sequence ID" value="GJD59037.1"/>
    <property type="molecule type" value="Genomic_DNA"/>
</dbReference>
<reference evidence="4 5" key="1">
    <citation type="submission" date="2019-06" db="EMBL/GenBank/DDBJ databases">
        <authorList>
            <person name="Rodrigo-Torres L."/>
            <person name="Arahal R. D."/>
            <person name="Lucena T."/>
        </authorList>
    </citation>
    <scope>NUCLEOTIDE SEQUENCE [LARGE SCALE GENOMIC DNA]</scope>
    <source>
        <strain evidence="4 5">SW08-7</strain>
    </source>
</reference>
<evidence type="ECO:0000259" key="2">
    <source>
        <dbReference type="Pfam" id="PF18932"/>
    </source>
</evidence>
<dbReference type="AlphaFoldDB" id="A0A564G5R1"/>
<reference evidence="3" key="2">
    <citation type="journal article" date="2021" name="Front. Microbiol.">
        <title>Comprehensive Comparative Genomics and Phenotyping of Methylobacterium Species.</title>
        <authorList>
            <person name="Alessa O."/>
            <person name="Ogura Y."/>
            <person name="Fujitani Y."/>
            <person name="Takami H."/>
            <person name="Hayashi T."/>
            <person name="Sahin N."/>
            <person name="Tani A."/>
        </authorList>
    </citation>
    <scope>NUCLEOTIDE SEQUENCE</scope>
    <source>
        <strain evidence="3">DSM 22415</strain>
    </source>
</reference>
<evidence type="ECO:0000313" key="6">
    <source>
        <dbReference type="Proteomes" id="UP001055303"/>
    </source>
</evidence>
<proteinExistence type="predicted"/>
<dbReference type="Proteomes" id="UP001055303">
    <property type="component" value="Unassembled WGS sequence"/>
</dbReference>
<dbReference type="InterPro" id="IPR043736">
    <property type="entry name" value="DUF5681"/>
</dbReference>
<evidence type="ECO:0000313" key="4">
    <source>
        <dbReference type="EMBL" id="VUF15869.1"/>
    </source>
</evidence>
<keyword evidence="6" id="KW-1185">Reference proteome</keyword>
<organism evidence="4 5">
    <name type="scientific">Methylobacterium dankookense</name>
    <dbReference type="NCBI Taxonomy" id="560405"/>
    <lineage>
        <taxon>Bacteria</taxon>
        <taxon>Pseudomonadati</taxon>
        <taxon>Pseudomonadota</taxon>
        <taxon>Alphaproteobacteria</taxon>
        <taxon>Hyphomicrobiales</taxon>
        <taxon>Methylobacteriaceae</taxon>
        <taxon>Methylobacterium</taxon>
    </lineage>
</organism>
<dbReference type="OrthoDB" id="2086138at2"/>
<dbReference type="EMBL" id="CABFVH010000074">
    <property type="protein sequence ID" value="VUF15869.1"/>
    <property type="molecule type" value="Genomic_DNA"/>
</dbReference>
<protein>
    <recommendedName>
        <fullName evidence="2">DUF5681 domain-containing protein</fullName>
    </recommendedName>
</protein>
<sequence length="171" mass="18487">MSEPNKPQRKRRSDTDPAYEVGYGKPPKATQFKPGQSGNPRGRPQRDKSLRGLIEDELDRKIVVKDGGYPVSMTKREVIVRRLVDQACQGDARALRAMREVLRETNPALAAPQTGQSVPLDQTDRDILAAYVAHISAGTPQPNDEAGNPGDGLREGAPAAGDVSPAIAMLH</sequence>
<dbReference type="RefSeq" id="WP_144768836.1">
    <property type="nucleotide sequence ID" value="NZ_BPQI01000183.1"/>
</dbReference>
<accession>A0A564G5R1</accession>
<evidence type="ECO:0000256" key="1">
    <source>
        <dbReference type="SAM" id="MobiDB-lite"/>
    </source>
</evidence>
<name>A0A564G5R1_9HYPH</name>
<gene>
    <name evidence="3" type="ORF">IFDJLNFL_4963</name>
    <name evidence="4" type="ORF">MTDSW087_05617</name>
</gene>